<feature type="transmembrane region" description="Helical" evidence="8">
    <location>
        <begin position="858"/>
        <end position="880"/>
    </location>
</feature>
<feature type="transmembrane region" description="Helical" evidence="8">
    <location>
        <begin position="1079"/>
        <end position="1104"/>
    </location>
</feature>
<evidence type="ECO:0000256" key="3">
    <source>
        <dbReference type="ARBA" id="ARBA00022741"/>
    </source>
</evidence>
<dbReference type="InterPro" id="IPR013897">
    <property type="entry name" value="Duc1"/>
</dbReference>
<evidence type="ECO:0000313" key="11">
    <source>
        <dbReference type="EMBL" id="KAJ2905891.1"/>
    </source>
</evidence>
<dbReference type="SMART" id="SM00382">
    <property type="entry name" value="AAA"/>
    <property type="match status" value="2"/>
</dbReference>
<organism evidence="11 12">
    <name type="scientific">Zalerion maritima</name>
    <dbReference type="NCBI Taxonomy" id="339359"/>
    <lineage>
        <taxon>Eukaryota</taxon>
        <taxon>Fungi</taxon>
        <taxon>Dikarya</taxon>
        <taxon>Ascomycota</taxon>
        <taxon>Pezizomycotina</taxon>
        <taxon>Sordariomycetes</taxon>
        <taxon>Lulworthiomycetidae</taxon>
        <taxon>Lulworthiales</taxon>
        <taxon>Lulworthiaceae</taxon>
        <taxon>Zalerion</taxon>
    </lineage>
</organism>
<feature type="region of interest" description="Disordered" evidence="7">
    <location>
        <begin position="773"/>
        <end position="804"/>
    </location>
</feature>
<evidence type="ECO:0000256" key="7">
    <source>
        <dbReference type="SAM" id="MobiDB-lite"/>
    </source>
</evidence>
<dbReference type="CDD" id="cd18578">
    <property type="entry name" value="ABC_6TM_Pgp_ABCB1_D2_like"/>
    <property type="match status" value="1"/>
</dbReference>
<comment type="caution">
    <text evidence="11">The sequence shown here is derived from an EMBL/GenBank/DDBJ whole genome shotgun (WGS) entry which is preliminary data.</text>
</comment>
<dbReference type="Pfam" id="PF00664">
    <property type="entry name" value="ABC_membrane"/>
    <property type="match status" value="2"/>
</dbReference>
<dbReference type="SUPFAM" id="SSF90123">
    <property type="entry name" value="ABC transporter transmembrane region"/>
    <property type="match status" value="2"/>
</dbReference>
<keyword evidence="3" id="KW-0547">Nucleotide-binding</keyword>
<feature type="transmembrane region" description="Helical" evidence="8">
    <location>
        <begin position="113"/>
        <end position="144"/>
    </location>
</feature>
<dbReference type="Pfam" id="PF00005">
    <property type="entry name" value="ABC_tran"/>
    <property type="match status" value="2"/>
</dbReference>
<keyword evidence="12" id="KW-1185">Reference proteome</keyword>
<feature type="compositionally biased region" description="Polar residues" evidence="7">
    <location>
        <begin position="1"/>
        <end position="11"/>
    </location>
</feature>
<dbReference type="Gene3D" id="1.20.1560.10">
    <property type="entry name" value="ABC transporter type 1, transmembrane domain"/>
    <property type="match status" value="2"/>
</dbReference>
<dbReference type="InterPro" id="IPR027417">
    <property type="entry name" value="P-loop_NTPase"/>
</dbReference>
<feature type="domain" description="ABC transmembrane type-1" evidence="10">
    <location>
        <begin position="865"/>
        <end position="1145"/>
    </location>
</feature>
<accession>A0AAD5RYQ0</accession>
<dbReference type="InterPro" id="IPR003593">
    <property type="entry name" value="AAA+_ATPase"/>
</dbReference>
<evidence type="ECO:0000256" key="2">
    <source>
        <dbReference type="ARBA" id="ARBA00022692"/>
    </source>
</evidence>
<feature type="transmembrane region" description="Helical" evidence="8">
    <location>
        <begin position="1002"/>
        <end position="1023"/>
    </location>
</feature>
<feature type="region of interest" description="Disordered" evidence="7">
    <location>
        <begin position="1642"/>
        <end position="1717"/>
    </location>
</feature>
<dbReference type="GO" id="GO:0090374">
    <property type="term" value="P:oligopeptide export from mitochondrion"/>
    <property type="evidence" value="ECO:0007669"/>
    <property type="project" value="TreeGrafter"/>
</dbReference>
<reference evidence="11" key="1">
    <citation type="submission" date="2022-07" db="EMBL/GenBank/DDBJ databases">
        <title>Draft genome sequence of Zalerion maritima ATCC 34329, a (micro)plastics degrading marine fungus.</title>
        <authorList>
            <person name="Paco A."/>
            <person name="Goncalves M.F.M."/>
            <person name="Rocha-Santos T.A.P."/>
            <person name="Alves A."/>
        </authorList>
    </citation>
    <scope>NUCLEOTIDE SEQUENCE</scope>
    <source>
        <strain evidence="11">ATCC 34329</strain>
    </source>
</reference>
<keyword evidence="4" id="KW-0067">ATP-binding</keyword>
<keyword evidence="2 8" id="KW-0812">Transmembrane</keyword>
<dbReference type="CDD" id="cd18577">
    <property type="entry name" value="ABC_6TM_Pgp_ABCB1_D1_like"/>
    <property type="match status" value="1"/>
</dbReference>
<evidence type="ECO:0000259" key="10">
    <source>
        <dbReference type="PROSITE" id="PS50929"/>
    </source>
</evidence>
<evidence type="ECO:0000259" key="9">
    <source>
        <dbReference type="PROSITE" id="PS50893"/>
    </source>
</evidence>
<sequence length="1978" mass="218252">MSTSNCSTAYSSRLLETPSTSRPPNLAPQDACIDFEDGNPSDDLDGSLEPGSGRDIFNFTRRRHVPILLFAVFSTTITAALKTVNYVFVGLLFEAVTEYGRGSFGGDKALAEVVKWCLVLCALAAGNVLSSMALLLGWTVFGTVQAKEIRTRMFRALLGKEMDWYDTRQDGISSMLIRMRTQTREFQTMVTYSFGYAISDILTIIFSIVLGLVFSWKLTLLMLSTVPVSAVALNLITRNLNAAVESQKACLTEASKHTSSSLAAVDIVKVYNGFDHEVWQYLTSILKAAKHYRTQARCNSGQKAYVKFWIIGIFAGGFTFGIYLVNHGARAGNILTAFYATLTALTAIEGILASYLVLCKGMSASRWLKRTMDDTTQGGRKPRHFAGTAWPQDCPGGIEFRDVAFAYPSNPTKTILHPSSISFSFPPGELAFIVGRSGSGKSTIGNLLVQFYQPRSGKIMIDGTPMSNIDVRWIRSNITLVQQSSVLFNDTFFANVALGHPNPSKVAKGEVQDACESALLHTTISALPAGLETQLGSGGATLSGGQMQRLALARARLRDPPILILDEVTSGLDQASGSLVMEAIRFWRHGKTTIIITHDVSHIAECDLVYVIDQGRVVQTGSRSELELKETGPFAQFVQSYSGKCQLVKSRTPEKKKDRGEFVPVKSVPSRKPDPLATSMLPMDHMFSRRRSRRTSFGVGRDYEALVRSTWQQQQGQPRIQQFMVKENKLEHVAPVISEKITTIHPAEERTLPASPETQRRIELEFLKNSGENVQRHRKYSRPLRRRSTLTTTTTSSTKESILKSPTTPTRILMLAPSQEKQTNKRTRAEHQAEQEPPLQEIFKSVWQSLGASQKFKLLVALLPTFVVGVSTPAFSFLLARLLTVFSLPTGMQTEEAKRWTSYLALVVAIEAVATYYSNYLFESVAQWWVDNLRVESLKRILAQPKEWHGRAQNSSEMLSSILDRNGEEMRNLLGRSANSILAAIMMGIVAISWAMTASWKLTLVTISAGPVVLVFSQLYVAIGTKHETRCDQTDIGTASILSEMITNIRVVRTLTLERYFAKKYTESSRQSYENGMKLAFYSSPLFGVSESTPTFLTALVFYYGMVLLTQGEFDLVDIMQATHLLIFSIGSASILLQDVPQISAAWAAAGQILRLSKLPLRGGFEHNGTIRIQTPLPVRMRDVRFFYPNHPEINVLRGINMVLKPNETVAMVGSSGCGKSTIANLLLRLHAPSTMGPQSLATPFWQKPSMRLSRPSPLTYAGVPAEEVDTAHLRTMISYVPQHPHLFSLTLAENIAYGLPDGSQLRDIDNITHVARRAGIHQLALSLPQGYNTKVGEGGVSLSGGQTQMVAIARALLRLSDTRSGLIIMDEPTASLDAQGAQEVRETLRSLVEDNRVNAKRVVTSPGGCCFEEDEEEEQGPENGVALVLITHSPEMMKMADRLLVMDHGVVVEEGEYHEVLSRGKSALGKIVGEADLEPALQGELTSFVGINRDGVDGVDAADRVSRRTLSAAVRVKIAQQLEFADHFEPQELEASTLHNAGKREIGVRNHLPGQAVICNEANMKSKYVLRVTAGPSYNPESHTEVVVNKPEPVKINHGLMDIELNVRIKDYTGLPRNSPETSPYFQTEPHAVNDDRYSICFRFTPKPPPQRSTTPVPPSRCESRSSSPSSRGRKTSFSGLARSLSRQSRTLSKSAGRRNSTSMSVPVTAMTGSTTVDQVTEPTADTARTNGILATDLQFGNDFAQPIRDRLPPGFNTALGIVKWWIDPGLDGDAYSDTPHLYGPALSSLNVIHVGEGDFDEDKGGLWFEEGGNDDGVEWRNNICAPDTGKDRMKWALRKESKEAWVWEWGRTYGADFFNPYLNFADFTLRLPGFSLAIMKYIDNDPQFYRSHHLRYVLRNKATGDTYMVIVFTLHRSEDVNENGTLKPVSAETETSSSDHAPPSGGINKGLVNIPEAPGLNPATRAIADSDDEDID</sequence>
<evidence type="ECO:0000256" key="6">
    <source>
        <dbReference type="ARBA" id="ARBA00023136"/>
    </source>
</evidence>
<dbReference type="Proteomes" id="UP001201980">
    <property type="component" value="Unassembled WGS sequence"/>
</dbReference>
<evidence type="ECO:0000256" key="5">
    <source>
        <dbReference type="ARBA" id="ARBA00022989"/>
    </source>
</evidence>
<dbReference type="SUPFAM" id="SSF52540">
    <property type="entry name" value="P-loop containing nucleoside triphosphate hydrolases"/>
    <property type="match status" value="2"/>
</dbReference>
<dbReference type="EMBL" id="JAKWBI020000022">
    <property type="protein sequence ID" value="KAJ2905891.1"/>
    <property type="molecule type" value="Genomic_DNA"/>
</dbReference>
<dbReference type="Gene3D" id="3.40.50.300">
    <property type="entry name" value="P-loop containing nucleotide triphosphate hydrolases"/>
    <property type="match status" value="2"/>
</dbReference>
<feature type="region of interest" description="Disordered" evidence="7">
    <location>
        <begin position="1"/>
        <end position="26"/>
    </location>
</feature>
<dbReference type="Pfam" id="PF08588">
    <property type="entry name" value="Duc1"/>
    <property type="match status" value="2"/>
</dbReference>
<feature type="transmembrane region" description="Helical" evidence="8">
    <location>
        <begin position="189"/>
        <end position="214"/>
    </location>
</feature>
<feature type="region of interest" description="Disordered" evidence="7">
    <location>
        <begin position="650"/>
        <end position="680"/>
    </location>
</feature>
<evidence type="ECO:0000256" key="4">
    <source>
        <dbReference type="ARBA" id="ARBA00022840"/>
    </source>
</evidence>
<keyword evidence="6 8" id="KW-0472">Membrane</keyword>
<dbReference type="PANTHER" id="PTHR43394">
    <property type="entry name" value="ATP-DEPENDENT PERMEASE MDL1, MITOCHONDRIAL"/>
    <property type="match status" value="1"/>
</dbReference>
<feature type="transmembrane region" description="Helical" evidence="8">
    <location>
        <begin position="67"/>
        <end position="93"/>
    </location>
</feature>
<dbReference type="GO" id="GO:0005743">
    <property type="term" value="C:mitochondrial inner membrane"/>
    <property type="evidence" value="ECO:0007669"/>
    <property type="project" value="TreeGrafter"/>
</dbReference>
<feature type="transmembrane region" description="Helical" evidence="8">
    <location>
        <begin position="304"/>
        <end position="325"/>
    </location>
</feature>
<name>A0AAD5RYQ0_9PEZI</name>
<dbReference type="InterPro" id="IPR003439">
    <property type="entry name" value="ABC_transporter-like_ATP-bd"/>
</dbReference>
<feature type="domain" description="ABC transporter" evidence="9">
    <location>
        <begin position="1179"/>
        <end position="1474"/>
    </location>
</feature>
<feature type="compositionally biased region" description="Polar residues" evidence="7">
    <location>
        <begin position="1686"/>
        <end position="1717"/>
    </location>
</feature>
<feature type="domain" description="ABC transmembrane type-1" evidence="10">
    <location>
        <begin position="69"/>
        <end position="347"/>
    </location>
</feature>
<evidence type="ECO:0000256" key="1">
    <source>
        <dbReference type="ARBA" id="ARBA00004141"/>
    </source>
</evidence>
<dbReference type="GO" id="GO:0016887">
    <property type="term" value="F:ATP hydrolysis activity"/>
    <property type="evidence" value="ECO:0007669"/>
    <property type="project" value="InterPro"/>
</dbReference>
<dbReference type="GO" id="GO:0015421">
    <property type="term" value="F:ABC-type oligopeptide transporter activity"/>
    <property type="evidence" value="ECO:0007669"/>
    <property type="project" value="TreeGrafter"/>
</dbReference>
<proteinExistence type="predicted"/>
<feature type="compositionally biased region" description="Low complexity" evidence="7">
    <location>
        <begin position="789"/>
        <end position="798"/>
    </location>
</feature>
<feature type="transmembrane region" description="Helical" evidence="8">
    <location>
        <begin position="220"/>
        <end position="237"/>
    </location>
</feature>
<dbReference type="InterPro" id="IPR039421">
    <property type="entry name" value="Type_1_exporter"/>
</dbReference>
<feature type="domain" description="ABC transporter" evidence="9">
    <location>
        <begin position="398"/>
        <end position="639"/>
    </location>
</feature>
<keyword evidence="5 8" id="KW-1133">Transmembrane helix</keyword>
<dbReference type="PROSITE" id="PS50893">
    <property type="entry name" value="ABC_TRANSPORTER_2"/>
    <property type="match status" value="2"/>
</dbReference>
<evidence type="ECO:0000313" key="12">
    <source>
        <dbReference type="Proteomes" id="UP001201980"/>
    </source>
</evidence>
<feature type="compositionally biased region" description="Basic residues" evidence="7">
    <location>
        <begin position="776"/>
        <end position="788"/>
    </location>
</feature>
<feature type="compositionally biased region" description="Low complexity" evidence="7">
    <location>
        <begin position="1666"/>
        <end position="1680"/>
    </location>
</feature>
<evidence type="ECO:0000256" key="8">
    <source>
        <dbReference type="SAM" id="Phobius"/>
    </source>
</evidence>
<comment type="subcellular location">
    <subcellularLocation>
        <location evidence="1">Membrane</location>
        <topology evidence="1">Multi-pass membrane protein</topology>
    </subcellularLocation>
</comment>
<dbReference type="PANTHER" id="PTHR43394:SF15">
    <property type="entry name" value="ALPHA-FACTOR-TRANSPORTING ATPASE"/>
    <property type="match status" value="1"/>
</dbReference>
<feature type="transmembrane region" description="Helical" evidence="8">
    <location>
        <begin position="900"/>
        <end position="917"/>
    </location>
</feature>
<dbReference type="GO" id="GO:0005524">
    <property type="term" value="F:ATP binding"/>
    <property type="evidence" value="ECO:0007669"/>
    <property type="project" value="UniProtKB-KW"/>
</dbReference>
<feature type="transmembrane region" description="Helical" evidence="8">
    <location>
        <begin position="978"/>
        <end position="996"/>
    </location>
</feature>
<dbReference type="FunFam" id="3.40.50.300:FF:001471">
    <property type="entry name" value="P-loop containing nucleoside triphosphate hydrolase protein"/>
    <property type="match status" value="1"/>
</dbReference>
<feature type="compositionally biased region" description="Pro residues" evidence="7">
    <location>
        <begin position="1647"/>
        <end position="1660"/>
    </location>
</feature>
<protein>
    <submittedName>
        <fullName evidence="11">Uncharacterized protein</fullName>
    </submittedName>
</protein>
<feature type="transmembrane region" description="Helical" evidence="8">
    <location>
        <begin position="337"/>
        <end position="358"/>
    </location>
</feature>
<feature type="compositionally biased region" description="Basic and acidic residues" evidence="7">
    <location>
        <begin position="651"/>
        <end position="661"/>
    </location>
</feature>
<dbReference type="InterPro" id="IPR036640">
    <property type="entry name" value="ABC1_TM_sf"/>
</dbReference>
<dbReference type="PROSITE" id="PS50929">
    <property type="entry name" value="ABC_TM1F"/>
    <property type="match status" value="2"/>
</dbReference>
<dbReference type="InterPro" id="IPR011527">
    <property type="entry name" value="ABC1_TM_dom"/>
</dbReference>
<gene>
    <name evidence="11" type="ORF">MKZ38_003899</name>
</gene>
<feature type="region of interest" description="Disordered" evidence="7">
    <location>
        <begin position="1930"/>
        <end position="1978"/>
    </location>
</feature>